<dbReference type="Pfam" id="PF16074">
    <property type="entry name" value="PilW"/>
    <property type="match status" value="1"/>
</dbReference>
<reference evidence="1 2" key="1">
    <citation type="submission" date="2021-08" db="EMBL/GenBank/DDBJ databases">
        <authorList>
            <person name="Peeters C."/>
        </authorList>
    </citation>
    <scope>NUCLEOTIDE SEQUENCE [LARGE SCALE GENOMIC DNA]</scope>
    <source>
        <strain evidence="1 2">LMG 32289</strain>
    </source>
</reference>
<organism evidence="1 2">
    <name type="scientific">Cupriavidus pampae</name>
    <dbReference type="NCBI Taxonomy" id="659251"/>
    <lineage>
        <taxon>Bacteria</taxon>
        <taxon>Pseudomonadati</taxon>
        <taxon>Pseudomonadota</taxon>
        <taxon>Betaproteobacteria</taxon>
        <taxon>Burkholderiales</taxon>
        <taxon>Burkholderiaceae</taxon>
        <taxon>Cupriavidus</taxon>
    </lineage>
</organism>
<proteinExistence type="predicted"/>
<keyword evidence="2" id="KW-1185">Reference proteome</keyword>
<sequence length="306" mass="33246">MLIGLSLGLIASLVAFVTFRIASVAYRDIVDHIMMEERGHRALAVLAHAIRHAGHVSPVVASTTLPAGDSATAAALSEAFAPIVGHDDCGAMFTDTDCARAGFQRSDALRVRMSGSSHPDDPTLPDGTMSDCGGFALPARAEGSLSGDAYSAHGGERYARNVFYIGRAADGVPQLMCRYPARRDGRMAGARFTRGALIRGVETMQFRYGVDRDDDGMIDEFLRADDLHAHGTSGWHAVRAVRIALVMRGERRERRAGTRSLVLFSEADHATPDDHFVPTHDLDRRRHVFTTTVRLRNPSSCREASC</sequence>
<evidence type="ECO:0000313" key="1">
    <source>
        <dbReference type="EMBL" id="CAG9169515.1"/>
    </source>
</evidence>
<protein>
    <recommendedName>
        <fullName evidence="3">Pilus assembly protein PilW</fullName>
    </recommendedName>
</protein>
<name>A0ABN7YBY1_9BURK</name>
<dbReference type="InterPro" id="IPR032092">
    <property type="entry name" value="PilW"/>
</dbReference>
<dbReference type="Proteomes" id="UP000706525">
    <property type="component" value="Unassembled WGS sequence"/>
</dbReference>
<dbReference type="EMBL" id="CAJZAG010000003">
    <property type="protein sequence ID" value="CAG9169515.1"/>
    <property type="molecule type" value="Genomic_DNA"/>
</dbReference>
<accession>A0ABN7YBY1</accession>
<evidence type="ECO:0000313" key="2">
    <source>
        <dbReference type="Proteomes" id="UP000706525"/>
    </source>
</evidence>
<evidence type="ECO:0008006" key="3">
    <source>
        <dbReference type="Google" id="ProtNLM"/>
    </source>
</evidence>
<comment type="caution">
    <text evidence="1">The sequence shown here is derived from an EMBL/GenBank/DDBJ whole genome shotgun (WGS) entry which is preliminary data.</text>
</comment>
<gene>
    <name evidence="1" type="ORF">LMG32289_01708</name>
</gene>